<dbReference type="Gene3D" id="1.10.472.80">
    <property type="entry name" value="Ypt/Rab-GAP domain of gyp1p, domain 3"/>
    <property type="match status" value="1"/>
</dbReference>
<dbReference type="InParanoid" id="A0A7M7RHB8"/>
<dbReference type="PROSITE" id="PS50086">
    <property type="entry name" value="TBC_RABGAP"/>
    <property type="match status" value="1"/>
</dbReference>
<dbReference type="PANTHER" id="PTHR22957">
    <property type="entry name" value="TBC1 DOMAIN FAMILY MEMBER GTPASE-ACTIVATING PROTEIN"/>
    <property type="match status" value="1"/>
</dbReference>
<feature type="domain" description="Rab-GAP TBC" evidence="5">
    <location>
        <begin position="241"/>
        <end position="470"/>
    </location>
</feature>
<dbReference type="Gene3D" id="1.10.8.270">
    <property type="entry name" value="putative rabgap domain of human tbc1 domain family member 14 like domains"/>
    <property type="match status" value="1"/>
</dbReference>
<reference evidence="7" key="1">
    <citation type="submission" date="2015-02" db="EMBL/GenBank/DDBJ databases">
        <title>Genome sequencing for Strongylocentrotus purpuratus.</title>
        <authorList>
            <person name="Murali S."/>
            <person name="Liu Y."/>
            <person name="Vee V."/>
            <person name="English A."/>
            <person name="Wang M."/>
            <person name="Skinner E."/>
            <person name="Han Y."/>
            <person name="Muzny D.M."/>
            <person name="Worley K.C."/>
            <person name="Gibbs R.A."/>
        </authorList>
    </citation>
    <scope>NUCLEOTIDE SEQUENCE</scope>
</reference>
<dbReference type="OMA" id="PNMEMET"/>
<evidence type="ECO:0000256" key="4">
    <source>
        <dbReference type="SAM" id="MobiDB-lite"/>
    </source>
</evidence>
<dbReference type="GO" id="GO:0005794">
    <property type="term" value="C:Golgi apparatus"/>
    <property type="evidence" value="ECO:0000318"/>
    <property type="project" value="GO_Central"/>
</dbReference>
<feature type="region of interest" description="Disordered" evidence="4">
    <location>
        <begin position="119"/>
        <end position="206"/>
    </location>
</feature>
<accession>A0A7M7RHB8</accession>
<evidence type="ECO:0000256" key="3">
    <source>
        <dbReference type="ARBA" id="ARBA00043879"/>
    </source>
</evidence>
<dbReference type="FunFam" id="1.10.8.270:FF:000004">
    <property type="entry name" value="TBC1 domain family, member 22B"/>
    <property type="match status" value="1"/>
</dbReference>
<keyword evidence="7" id="KW-1185">Reference proteome</keyword>
<dbReference type="Pfam" id="PF00566">
    <property type="entry name" value="RabGAP-TBC"/>
    <property type="match status" value="1"/>
</dbReference>
<dbReference type="KEGG" id="spu:593010"/>
<proteinExistence type="predicted"/>
<dbReference type="Proteomes" id="UP000007110">
    <property type="component" value="Unassembled WGS sequence"/>
</dbReference>
<dbReference type="PANTHER" id="PTHR22957:SF26">
    <property type="entry name" value="LD44506P"/>
    <property type="match status" value="1"/>
</dbReference>
<dbReference type="AlphaFoldDB" id="A0A7M7RHB8"/>
<evidence type="ECO:0000256" key="1">
    <source>
        <dbReference type="ARBA" id="ARBA00022468"/>
    </source>
</evidence>
<name>A0A7M7RHB8_STRPU</name>
<feature type="region of interest" description="Disordered" evidence="4">
    <location>
        <begin position="60"/>
        <end position="90"/>
    </location>
</feature>
<evidence type="ECO:0000313" key="6">
    <source>
        <dbReference type="EnsemblMetazoa" id="XP_797601"/>
    </source>
</evidence>
<dbReference type="FunFam" id="1.10.10.750:FF:000009">
    <property type="entry name" value="TBC1 domain family member 22A"/>
    <property type="match status" value="1"/>
</dbReference>
<dbReference type="EnsemblMetazoa" id="XM_792508">
    <property type="protein sequence ID" value="XP_797601"/>
    <property type="gene ID" value="LOC593010"/>
</dbReference>
<dbReference type="GeneID" id="593010"/>
<comment type="function">
    <text evidence="3">May act as a GTPase-activating protein for Rab family protein(s).</text>
</comment>
<dbReference type="OrthoDB" id="26371at2759"/>
<evidence type="ECO:0000259" key="5">
    <source>
        <dbReference type="PROSITE" id="PS50086"/>
    </source>
</evidence>
<dbReference type="GO" id="GO:0005096">
    <property type="term" value="F:GTPase activator activity"/>
    <property type="evidence" value="ECO:0000318"/>
    <property type="project" value="GO_Central"/>
</dbReference>
<dbReference type="RefSeq" id="XP_797601.2">
    <property type="nucleotide sequence ID" value="XM_792508.4"/>
</dbReference>
<evidence type="ECO:0000313" key="7">
    <source>
        <dbReference type="Proteomes" id="UP000007110"/>
    </source>
</evidence>
<reference evidence="6" key="2">
    <citation type="submission" date="2021-01" db="UniProtKB">
        <authorList>
            <consortium name="EnsemblMetazoa"/>
        </authorList>
    </citation>
    <scope>IDENTIFICATION</scope>
</reference>
<keyword evidence="1" id="KW-0343">GTPase activation</keyword>
<sequence length="545" mass="62410">MQYRLTKMAATRGKPGVATAVNAGYVSQAEGKRTSSYWKTNTNKVPGSIKPVHPTNIATDVIQHQPKGRNSPNKSKNKKDSFADFDDSTSDAWEVNDDELILMTSRKLSVEVHGTTVPGLVHVRGHRSDRNIADSEDDKTPSGQDRSNLPSVPSLQNTDVSERTESDVRIPNPAEVDQSSADRPSSRVEQSSLVAPRPSSPIRISTIPFSNKQDEKADKFWAVLSAPNMEMETLRKHSWAGIPNTVRPVAWKILSGYLPANLERRQATLDRKREEYFGFVDQYYDTRNDAQHKNMFHQIHIDIPRTNPLIPLFQEPVVQEIFERILYIWALKHPASGYVQGINDLVTPFFVVFLSQHIGGEDIEKVEKYKGINKLSKKILREIEADSFWCMSKLLDGIQDNYTFAQPGIQLKVVQLKELIQRINAPLHKYLMENQLDYLQFAFRWMNNLLMREFPLSCTVRLWDTYMSEPEGFAVFHLYVCAALLEMFSTKIMNERDFQGTMLFLQNLPTQNWGNKDISLLVAEAYKLKYMFADAPRHLNQQTKR</sequence>
<dbReference type="GO" id="GO:0071889">
    <property type="term" value="F:14-3-3 protein binding"/>
    <property type="evidence" value="ECO:0007669"/>
    <property type="project" value="UniProtKB-ARBA"/>
</dbReference>
<dbReference type="SUPFAM" id="SSF47923">
    <property type="entry name" value="Ypt/Rab-GAP domain of gyp1p"/>
    <property type="match status" value="2"/>
</dbReference>
<protein>
    <recommendedName>
        <fullName evidence="5">Rab-GAP TBC domain-containing protein</fullName>
    </recommendedName>
</protein>
<dbReference type="InterPro" id="IPR000195">
    <property type="entry name" value="Rab-GAP-TBC_dom"/>
</dbReference>
<organism evidence="6 7">
    <name type="scientific">Strongylocentrotus purpuratus</name>
    <name type="common">Purple sea urchin</name>
    <dbReference type="NCBI Taxonomy" id="7668"/>
    <lineage>
        <taxon>Eukaryota</taxon>
        <taxon>Metazoa</taxon>
        <taxon>Echinodermata</taxon>
        <taxon>Eleutherozoa</taxon>
        <taxon>Echinozoa</taxon>
        <taxon>Echinoidea</taxon>
        <taxon>Euechinoidea</taxon>
        <taxon>Echinacea</taxon>
        <taxon>Camarodonta</taxon>
        <taxon>Echinidea</taxon>
        <taxon>Strongylocentrotidae</taxon>
        <taxon>Strongylocentrotus</taxon>
    </lineage>
</organism>
<dbReference type="InterPro" id="IPR035969">
    <property type="entry name" value="Rab-GAP_TBC_sf"/>
</dbReference>
<dbReference type="FunFam" id="1.10.472.80:FF:000001">
    <property type="entry name" value="TBC1 domain family member 22B"/>
    <property type="match status" value="1"/>
</dbReference>
<feature type="compositionally biased region" description="Polar residues" evidence="4">
    <location>
        <begin position="177"/>
        <end position="193"/>
    </location>
</feature>
<feature type="compositionally biased region" description="Polar residues" evidence="4">
    <location>
        <begin position="141"/>
        <end position="159"/>
    </location>
</feature>
<evidence type="ECO:0000256" key="2">
    <source>
        <dbReference type="ARBA" id="ARBA00022553"/>
    </source>
</evidence>
<keyword evidence="2" id="KW-0597">Phosphoprotein</keyword>
<dbReference type="SMART" id="SM00164">
    <property type="entry name" value="TBC"/>
    <property type="match status" value="1"/>
</dbReference>